<accession>A0ACC6NYH3</accession>
<dbReference type="EMBL" id="JAWDIE010000001">
    <property type="protein sequence ID" value="MEJ7137026.1"/>
    <property type="molecule type" value="Genomic_DNA"/>
</dbReference>
<sequence>MSTVLLWLRNDLRLHDNLALHRALALAATGEGTPHLIPVVVLPDVHEASPWGPLRWGPQRRAWRASAIRDLAAQLDALGCPLAVCAGPPATALPRLAQRASAQQLVCEDIPAPEEALEVADLRRAGLTVHAVWHSSLLEPAELPWQESRLPAVFTAFRQAIERAGIQPRQPLPAPQTLPPWPPGVELPPELKGDLDAFAGDVVISAQDSRSSLPMPAPGSGMEPGGERAALAHLTQYLARGLPHSYKRTRNGLTGVDFSSKWSPALACGALSARRIMADLRQFESFHGASDGSYWLWFELLWRDHFRFLHRQHGARLFRGRGLSDQPVAAHNARGYTRWCEGRTGWPLVDAAMRELAATGSLSNRLRQVVASVLVHDLGGDWRAGAAWFEHCLVDFDVCSNQGNWLYIAGRGTDPRGGRRMNVDKQAAEHDPHSHYRQMWSTA</sequence>
<keyword evidence="2" id="KW-1185">Reference proteome</keyword>
<comment type="caution">
    <text evidence="1">The sequence shown here is derived from an EMBL/GenBank/DDBJ whole genome shotgun (WGS) entry which is preliminary data.</text>
</comment>
<reference evidence="1" key="1">
    <citation type="submission" date="2023-10" db="EMBL/GenBank/DDBJ databases">
        <title>Amphibacter perezi, gen. nov., sp. nov. a novel taxa of the family Comamonadaceae, class Betaproteobacteria isolated from the skin microbiota of Pelophylax perezi from different populations.</title>
        <authorList>
            <person name="Costa S."/>
            <person name="Proenca D.N."/>
            <person name="Lopes I."/>
            <person name="Morais P.V."/>
        </authorList>
    </citation>
    <scope>NUCLEOTIDE SEQUENCE</scope>
    <source>
        <strain evidence="1">SL12-8</strain>
    </source>
</reference>
<evidence type="ECO:0000313" key="1">
    <source>
        <dbReference type="EMBL" id="MEJ7137026.1"/>
    </source>
</evidence>
<proteinExistence type="predicted"/>
<dbReference type="Proteomes" id="UP001364695">
    <property type="component" value="Unassembled WGS sequence"/>
</dbReference>
<evidence type="ECO:0000313" key="2">
    <source>
        <dbReference type="Proteomes" id="UP001364695"/>
    </source>
</evidence>
<organism evidence="1 2">
    <name type="scientific">Amphibiibacter pelophylacis</name>
    <dbReference type="NCBI Taxonomy" id="1799477"/>
    <lineage>
        <taxon>Bacteria</taxon>
        <taxon>Pseudomonadati</taxon>
        <taxon>Pseudomonadota</taxon>
        <taxon>Betaproteobacteria</taxon>
        <taxon>Burkholderiales</taxon>
        <taxon>Sphaerotilaceae</taxon>
        <taxon>Amphibiibacter</taxon>
    </lineage>
</organism>
<protein>
    <submittedName>
        <fullName evidence="1">DASH family cryptochrome</fullName>
    </submittedName>
</protein>
<gene>
    <name evidence="1" type="ORF">RV045_01095</name>
</gene>
<name>A0ACC6NYH3_9BURK</name>